<keyword evidence="3 8" id="KW-0235">DNA replication</keyword>
<comment type="similarity">
    <text evidence="2 8">Belongs to the PCNA family.</text>
</comment>
<dbReference type="FunFam" id="3.10.150.10:FF:000008">
    <property type="entry name" value="Proliferating cell nuclear antigen"/>
    <property type="match status" value="1"/>
</dbReference>
<comment type="function">
    <text evidence="6">This protein is an auxiliary protein of DNA polymerase delta and is involved in the control of eukaryotic DNA replication by increasing the polymerase's processibility during elongation of the leading strand. Involved in DNA repair.</text>
</comment>
<dbReference type="InterPro" id="IPR022659">
    <property type="entry name" value="Pr_cel_nuc_antig_CS"/>
</dbReference>
<evidence type="ECO:0000259" key="9">
    <source>
        <dbReference type="Pfam" id="PF00705"/>
    </source>
</evidence>
<comment type="caution">
    <text evidence="11">The sequence shown here is derived from an EMBL/GenBank/DDBJ whole genome shotgun (WGS) entry which is preliminary data.</text>
</comment>
<organism evidence="11 12">
    <name type="scientific">Trichomonascus ciferrii</name>
    <dbReference type="NCBI Taxonomy" id="44093"/>
    <lineage>
        <taxon>Eukaryota</taxon>
        <taxon>Fungi</taxon>
        <taxon>Dikarya</taxon>
        <taxon>Ascomycota</taxon>
        <taxon>Saccharomycotina</taxon>
        <taxon>Dipodascomycetes</taxon>
        <taxon>Dipodascales</taxon>
        <taxon>Trichomonascaceae</taxon>
        <taxon>Trichomonascus</taxon>
        <taxon>Trichomonascus ciferrii complex</taxon>
    </lineage>
</organism>
<name>A0A642UW71_9ASCO</name>
<dbReference type="GO" id="GO:0030337">
    <property type="term" value="F:DNA polymerase processivity factor activity"/>
    <property type="evidence" value="ECO:0007669"/>
    <property type="project" value="InterPro"/>
</dbReference>
<feature type="domain" description="Proliferating cell nuclear antigen PCNA C-terminal" evidence="10">
    <location>
        <begin position="128"/>
        <end position="252"/>
    </location>
</feature>
<sequence length="259" mass="28854">MLEAKLDQAGIFKKIIEAIKEMVKDCNFDCSDTGIAVQAVDASHIALVSLLLGSEAFSSYRSDRNMTLGVNIDSLNKLLKCGGNEDVLTLRAEDKASALSITFEDTKQDRMSEFNMKLMDISQDHLSVPETEHAAHITMPSTQFQKICRDFKEINESLRIDATKDGVRFSAEGSIGDGNVTLKPYTDIENKENSIEVNVNEEVSGIFNSKYLIDICKAGNFSNQVTLHIAADIPMEIEYKLPNGHLKYYLAPQMDDEEE</sequence>
<dbReference type="Proteomes" id="UP000761534">
    <property type="component" value="Unassembled WGS sequence"/>
</dbReference>
<evidence type="ECO:0000256" key="5">
    <source>
        <dbReference type="ARBA" id="ARBA00023242"/>
    </source>
</evidence>
<evidence type="ECO:0000256" key="1">
    <source>
        <dbReference type="ARBA" id="ARBA00004123"/>
    </source>
</evidence>
<accession>A0A642UW71</accession>
<dbReference type="EMBL" id="SWFS01000392">
    <property type="protein sequence ID" value="KAA8906679.1"/>
    <property type="molecule type" value="Genomic_DNA"/>
</dbReference>
<dbReference type="PROSITE" id="PS01251">
    <property type="entry name" value="PCNA_1"/>
    <property type="match status" value="1"/>
</dbReference>
<dbReference type="GO" id="GO:0070987">
    <property type="term" value="P:error-free translesion synthesis"/>
    <property type="evidence" value="ECO:0007669"/>
    <property type="project" value="UniProtKB-ARBA"/>
</dbReference>
<dbReference type="InterPro" id="IPR046938">
    <property type="entry name" value="DNA_clamp_sf"/>
</dbReference>
<comment type="function">
    <text evidence="7">This protein is an auxiliary protein of DNA polymerase delta and is involved in the control of eukaryotic DNA replication by increasing the polymerase's processivity during elongation of the leading strand.</text>
</comment>
<dbReference type="GO" id="GO:0003677">
    <property type="term" value="F:DNA binding"/>
    <property type="evidence" value="ECO:0007669"/>
    <property type="project" value="UniProtKB-KW"/>
</dbReference>
<dbReference type="PANTHER" id="PTHR11352">
    <property type="entry name" value="PROLIFERATING CELL NUCLEAR ANTIGEN"/>
    <property type="match status" value="1"/>
</dbReference>
<dbReference type="SUPFAM" id="SSF55979">
    <property type="entry name" value="DNA clamp"/>
    <property type="match status" value="2"/>
</dbReference>
<dbReference type="GO" id="GO:0043626">
    <property type="term" value="C:PCNA complex"/>
    <property type="evidence" value="ECO:0007669"/>
    <property type="project" value="UniProtKB-ARBA"/>
</dbReference>
<gene>
    <name evidence="11" type="ORF">TRICI_005102</name>
</gene>
<dbReference type="FunFam" id="3.10.150.10:FF:000006">
    <property type="entry name" value="Proliferating cell nuclear antigen"/>
    <property type="match status" value="1"/>
</dbReference>
<evidence type="ECO:0000259" key="10">
    <source>
        <dbReference type="Pfam" id="PF02747"/>
    </source>
</evidence>
<dbReference type="GO" id="GO:0006275">
    <property type="term" value="P:regulation of DNA replication"/>
    <property type="evidence" value="ECO:0007669"/>
    <property type="project" value="InterPro"/>
</dbReference>
<dbReference type="InterPro" id="IPR022648">
    <property type="entry name" value="Pr_cel_nuc_antig_N"/>
</dbReference>
<dbReference type="GO" id="GO:0006273">
    <property type="term" value="P:lagging strand elongation"/>
    <property type="evidence" value="ECO:0007669"/>
    <property type="project" value="UniProtKB-ARBA"/>
</dbReference>
<dbReference type="Gene3D" id="3.10.150.10">
    <property type="entry name" value="DNA Polymerase III, subunit A, domain 2"/>
    <property type="match status" value="2"/>
</dbReference>
<dbReference type="OrthoDB" id="534348at2759"/>
<evidence type="ECO:0000256" key="3">
    <source>
        <dbReference type="ARBA" id="ARBA00022705"/>
    </source>
</evidence>
<keyword evidence="12" id="KW-1185">Reference proteome</keyword>
<dbReference type="InterPro" id="IPR022649">
    <property type="entry name" value="Pr_cel_nuc_antig_C"/>
</dbReference>
<dbReference type="Pfam" id="PF00705">
    <property type="entry name" value="PCNA_N"/>
    <property type="match status" value="1"/>
</dbReference>
<keyword evidence="4 8" id="KW-0238">DNA-binding</keyword>
<evidence type="ECO:0000313" key="12">
    <source>
        <dbReference type="Proteomes" id="UP000761534"/>
    </source>
</evidence>
<dbReference type="InterPro" id="IPR000730">
    <property type="entry name" value="Pr_cel_nuc_antig"/>
</dbReference>
<feature type="domain" description="Proliferating cell nuclear antigen PCNA N-terminal" evidence="9">
    <location>
        <begin position="1"/>
        <end position="124"/>
    </location>
</feature>
<dbReference type="PRINTS" id="PR00339">
    <property type="entry name" value="PCNACYCLIN"/>
</dbReference>
<dbReference type="AlphaFoldDB" id="A0A642UW71"/>
<dbReference type="CDD" id="cd00577">
    <property type="entry name" value="PCNA"/>
    <property type="match status" value="1"/>
</dbReference>
<dbReference type="Pfam" id="PF02747">
    <property type="entry name" value="PCNA_C"/>
    <property type="match status" value="1"/>
</dbReference>
<dbReference type="NCBIfam" id="TIGR00590">
    <property type="entry name" value="pcna"/>
    <property type="match status" value="1"/>
</dbReference>
<dbReference type="GO" id="GO:0006272">
    <property type="term" value="P:leading strand elongation"/>
    <property type="evidence" value="ECO:0007669"/>
    <property type="project" value="TreeGrafter"/>
</dbReference>
<protein>
    <recommendedName>
        <fullName evidence="7">DNA sliding clamp PCNA</fullName>
    </recommendedName>
</protein>
<evidence type="ECO:0000256" key="6">
    <source>
        <dbReference type="ARBA" id="ARBA00054163"/>
    </source>
</evidence>
<dbReference type="HAMAP" id="MF_00317">
    <property type="entry name" value="DNApol_clamp_arch"/>
    <property type="match status" value="1"/>
</dbReference>
<dbReference type="FunFam" id="3.70.10.10:FF:000001">
    <property type="entry name" value="Proliferating cell nuclear antigen"/>
    <property type="match status" value="1"/>
</dbReference>
<evidence type="ECO:0000256" key="7">
    <source>
        <dbReference type="RuleBase" id="RU000641"/>
    </source>
</evidence>
<evidence type="ECO:0000313" key="11">
    <source>
        <dbReference type="EMBL" id="KAA8906679.1"/>
    </source>
</evidence>
<dbReference type="PANTHER" id="PTHR11352:SF0">
    <property type="entry name" value="PROLIFERATING CELL NUCLEAR ANTIGEN"/>
    <property type="match status" value="1"/>
</dbReference>
<proteinExistence type="inferred from homology"/>
<evidence type="ECO:0000256" key="2">
    <source>
        <dbReference type="ARBA" id="ARBA00010462"/>
    </source>
</evidence>
<evidence type="ECO:0000256" key="8">
    <source>
        <dbReference type="RuleBase" id="RU003671"/>
    </source>
</evidence>
<reference evidence="11" key="1">
    <citation type="journal article" date="2019" name="G3 (Bethesda)">
        <title>Genome Assemblies of Two Rare Opportunistic Yeast Pathogens: Diutina rugosa (syn. Candida rugosa) and Trichomonascus ciferrii (syn. Candida ciferrii).</title>
        <authorList>
            <person name="Mixao V."/>
            <person name="Saus E."/>
            <person name="Hansen A.P."/>
            <person name="Lass-Florl C."/>
            <person name="Gabaldon T."/>
        </authorList>
    </citation>
    <scope>NUCLEOTIDE SEQUENCE</scope>
    <source>
        <strain evidence="11">CBS 4856</strain>
    </source>
</reference>
<evidence type="ECO:0000256" key="4">
    <source>
        <dbReference type="ARBA" id="ARBA00023125"/>
    </source>
</evidence>
<keyword evidence="5 7" id="KW-0539">Nucleus</keyword>
<comment type="subcellular location">
    <subcellularLocation>
        <location evidence="1 7">Nucleus</location>
    </subcellularLocation>
</comment>
<dbReference type="GO" id="GO:0006298">
    <property type="term" value="P:mismatch repair"/>
    <property type="evidence" value="ECO:0007669"/>
    <property type="project" value="TreeGrafter"/>
</dbReference>
<dbReference type="VEuPathDB" id="FungiDB:TRICI_005102"/>